<gene>
    <name evidence="1" type="ORF">OKIOD_LOCUS14405</name>
</gene>
<protein>
    <submittedName>
        <fullName evidence="1">Oidioi.mRNA.OKI2018_I69.chr2.g5640.t1.cds</fullName>
    </submittedName>
</protein>
<proteinExistence type="predicted"/>
<organism evidence="1 2">
    <name type="scientific">Oikopleura dioica</name>
    <name type="common">Tunicate</name>
    <dbReference type="NCBI Taxonomy" id="34765"/>
    <lineage>
        <taxon>Eukaryota</taxon>
        <taxon>Metazoa</taxon>
        <taxon>Chordata</taxon>
        <taxon>Tunicata</taxon>
        <taxon>Appendicularia</taxon>
        <taxon>Copelata</taxon>
        <taxon>Oikopleuridae</taxon>
        <taxon>Oikopleura</taxon>
    </lineage>
</organism>
<sequence>MKIFSLFVVAALAQDDSERGKNNADEKGAQMCQGVKADPEFFKCKHKKNGSDGPKRKKCKPLCEKPKTKKIYCNEDGWGSKNGNKVNINKIC</sequence>
<reference evidence="1 2" key="1">
    <citation type="submission" date="2021-04" db="EMBL/GenBank/DDBJ databases">
        <authorList>
            <person name="Bliznina A."/>
        </authorList>
    </citation>
    <scope>NUCLEOTIDE SEQUENCE [LARGE SCALE GENOMIC DNA]</scope>
</reference>
<evidence type="ECO:0000313" key="2">
    <source>
        <dbReference type="Proteomes" id="UP001158576"/>
    </source>
</evidence>
<evidence type="ECO:0000313" key="1">
    <source>
        <dbReference type="EMBL" id="CAG5111319.1"/>
    </source>
</evidence>
<keyword evidence="2" id="KW-1185">Reference proteome</keyword>
<dbReference type="Proteomes" id="UP001158576">
    <property type="component" value="Chromosome 2"/>
</dbReference>
<name>A0ABN7T7I5_OIKDI</name>
<dbReference type="EMBL" id="OU015567">
    <property type="protein sequence ID" value="CAG5111319.1"/>
    <property type="molecule type" value="Genomic_DNA"/>
</dbReference>
<accession>A0ABN7T7I5</accession>